<reference evidence="9" key="1">
    <citation type="submission" date="2019-08" db="EMBL/GenBank/DDBJ databases">
        <title>Limnoglobus roseus gen. nov., sp. nov., a novel freshwater planctomycete with a giant genome from the family Gemmataceae.</title>
        <authorList>
            <person name="Kulichevskaya I.S."/>
            <person name="Naumoff D.G."/>
            <person name="Miroshnikov K."/>
            <person name="Ivanova A."/>
            <person name="Philippov D.A."/>
            <person name="Hakobyan A."/>
            <person name="Rijpstra I.C."/>
            <person name="Sinninghe Damste J.S."/>
            <person name="Liesack W."/>
            <person name="Dedysh S.N."/>
        </authorList>
    </citation>
    <scope>NUCLEOTIDE SEQUENCE [LARGE SCALE GENOMIC DNA]</scope>
    <source>
        <strain evidence="9">PX52</strain>
    </source>
</reference>
<comment type="catalytic activity">
    <reaction evidence="6">
        <text>cytidine(1402) in 16S rRNA + S-adenosyl-L-methionine = N(4)-methylcytidine(1402) in 16S rRNA + S-adenosyl-L-homocysteine + H(+)</text>
        <dbReference type="Rhea" id="RHEA:42928"/>
        <dbReference type="Rhea" id="RHEA-COMP:10286"/>
        <dbReference type="Rhea" id="RHEA-COMP:10287"/>
        <dbReference type="ChEBI" id="CHEBI:15378"/>
        <dbReference type="ChEBI" id="CHEBI:57856"/>
        <dbReference type="ChEBI" id="CHEBI:59789"/>
        <dbReference type="ChEBI" id="CHEBI:74506"/>
        <dbReference type="ChEBI" id="CHEBI:82748"/>
        <dbReference type="EC" id="2.1.1.199"/>
    </reaction>
</comment>
<feature type="compositionally biased region" description="Basic residues" evidence="7">
    <location>
        <begin position="285"/>
        <end position="297"/>
    </location>
</feature>
<dbReference type="NCBIfam" id="TIGR00006">
    <property type="entry name" value="16S rRNA (cytosine(1402)-N(4))-methyltransferase RsmH"/>
    <property type="match status" value="1"/>
</dbReference>
<dbReference type="GO" id="GO:0070475">
    <property type="term" value="P:rRNA base methylation"/>
    <property type="evidence" value="ECO:0007669"/>
    <property type="project" value="UniProtKB-UniRule"/>
</dbReference>
<comment type="subcellular location">
    <subcellularLocation>
        <location evidence="6">Cytoplasm</location>
    </subcellularLocation>
</comment>
<keyword evidence="5 6" id="KW-0949">S-adenosyl-L-methionine</keyword>
<keyword evidence="9" id="KW-1185">Reference proteome</keyword>
<dbReference type="EC" id="2.1.1.199" evidence="6"/>
<keyword evidence="6" id="KW-0963">Cytoplasm</keyword>
<feature type="region of interest" description="Disordered" evidence="7">
    <location>
        <begin position="262"/>
        <end position="297"/>
    </location>
</feature>
<dbReference type="PIRSF" id="PIRSF004486">
    <property type="entry name" value="MraW"/>
    <property type="match status" value="1"/>
</dbReference>
<feature type="binding site" evidence="6">
    <location>
        <position position="103"/>
    </location>
    <ligand>
        <name>S-adenosyl-L-methionine</name>
        <dbReference type="ChEBI" id="CHEBI:59789"/>
    </ligand>
</feature>
<dbReference type="Gene3D" id="3.40.50.150">
    <property type="entry name" value="Vaccinia Virus protein VP39"/>
    <property type="match status" value="1"/>
</dbReference>
<dbReference type="GO" id="GO:0071424">
    <property type="term" value="F:rRNA (cytosine-N4-)-methyltransferase activity"/>
    <property type="evidence" value="ECO:0007669"/>
    <property type="project" value="UniProtKB-UniRule"/>
</dbReference>
<evidence type="ECO:0000256" key="3">
    <source>
        <dbReference type="ARBA" id="ARBA00022603"/>
    </source>
</evidence>
<evidence type="ECO:0000256" key="4">
    <source>
        <dbReference type="ARBA" id="ARBA00022679"/>
    </source>
</evidence>
<feature type="binding site" evidence="6">
    <location>
        <position position="82"/>
    </location>
    <ligand>
        <name>S-adenosyl-L-methionine</name>
        <dbReference type="ChEBI" id="CHEBI:59789"/>
    </ligand>
</feature>
<evidence type="ECO:0000256" key="2">
    <source>
        <dbReference type="ARBA" id="ARBA00022552"/>
    </source>
</evidence>
<comment type="similarity">
    <text evidence="1 6">Belongs to the methyltransferase superfamily. RsmH family.</text>
</comment>
<evidence type="ECO:0000256" key="6">
    <source>
        <dbReference type="HAMAP-Rule" id="MF_01007"/>
    </source>
</evidence>
<evidence type="ECO:0000256" key="5">
    <source>
        <dbReference type="ARBA" id="ARBA00022691"/>
    </source>
</evidence>
<keyword evidence="2 6" id="KW-0698">rRNA processing</keyword>
<feature type="binding site" evidence="6">
    <location>
        <position position="110"/>
    </location>
    <ligand>
        <name>S-adenosyl-L-methionine</name>
        <dbReference type="ChEBI" id="CHEBI:59789"/>
    </ligand>
</feature>
<dbReference type="SUPFAM" id="SSF53335">
    <property type="entry name" value="S-adenosyl-L-methionine-dependent methyltransferases"/>
    <property type="match status" value="1"/>
</dbReference>
<dbReference type="Pfam" id="PF01795">
    <property type="entry name" value="Methyltransf_5"/>
    <property type="match status" value="1"/>
</dbReference>
<dbReference type="PANTHER" id="PTHR11265:SF0">
    <property type="entry name" value="12S RRNA N4-METHYLCYTIDINE METHYLTRANSFERASE"/>
    <property type="match status" value="1"/>
</dbReference>
<keyword evidence="4 6" id="KW-0808">Transferase</keyword>
<organism evidence="8 9">
    <name type="scientific">Limnoglobus roseus</name>
    <dbReference type="NCBI Taxonomy" id="2598579"/>
    <lineage>
        <taxon>Bacteria</taxon>
        <taxon>Pseudomonadati</taxon>
        <taxon>Planctomycetota</taxon>
        <taxon>Planctomycetia</taxon>
        <taxon>Gemmatales</taxon>
        <taxon>Gemmataceae</taxon>
        <taxon>Limnoglobus</taxon>
    </lineage>
</organism>
<dbReference type="GO" id="GO:0005737">
    <property type="term" value="C:cytoplasm"/>
    <property type="evidence" value="ECO:0007669"/>
    <property type="project" value="UniProtKB-SubCell"/>
</dbReference>
<dbReference type="PANTHER" id="PTHR11265">
    <property type="entry name" value="S-ADENOSYL-METHYLTRANSFERASE MRAW"/>
    <property type="match status" value="1"/>
</dbReference>
<sequence>MTPHQEPIHRPVLLHEVLAHLDPRPGETWVDATLGVGGHSRAIAEKLLPNGRLISLDQDATMIELARPRLADLPATLVNANFDQVKDVLENLGVAAVDGVLADLGFCSDQMDDTARGFSFQGDGPLDMRLDPDGGTTAADLVNTTGEAALADLIFEYGEERHSRKIARRIVERRKAQPFATTADLANVVKHSVPWGPDARRIHPATRTFQALRIAVNDELGALDRLLAVLPKLVRPGGRVGIISFHSLEDRRVKHAFRDRPEWQPITKKPVEATDAETAGNPRSRSAKLRVAKRVEG</sequence>
<dbReference type="Gene3D" id="1.10.150.170">
    <property type="entry name" value="Putative methyltransferase TM0872, insert domain"/>
    <property type="match status" value="1"/>
</dbReference>
<feature type="binding site" evidence="6">
    <location>
        <position position="57"/>
    </location>
    <ligand>
        <name>S-adenosyl-L-methionine</name>
        <dbReference type="ChEBI" id="CHEBI:59789"/>
    </ligand>
</feature>
<dbReference type="OrthoDB" id="9806637at2"/>
<dbReference type="InterPro" id="IPR029063">
    <property type="entry name" value="SAM-dependent_MTases_sf"/>
</dbReference>
<dbReference type="FunFam" id="1.10.150.170:FF:000003">
    <property type="entry name" value="Ribosomal RNA small subunit methyltransferase H"/>
    <property type="match status" value="1"/>
</dbReference>
<evidence type="ECO:0000256" key="1">
    <source>
        <dbReference type="ARBA" id="ARBA00010396"/>
    </source>
</evidence>
<dbReference type="SUPFAM" id="SSF81799">
    <property type="entry name" value="Putative methyltransferase TM0872, insert domain"/>
    <property type="match status" value="1"/>
</dbReference>
<proteinExistence type="inferred from homology"/>
<dbReference type="EMBL" id="CP042425">
    <property type="protein sequence ID" value="QEL16132.1"/>
    <property type="molecule type" value="Genomic_DNA"/>
</dbReference>
<evidence type="ECO:0000256" key="7">
    <source>
        <dbReference type="SAM" id="MobiDB-lite"/>
    </source>
</evidence>
<dbReference type="AlphaFoldDB" id="A0A5C1AEH3"/>
<dbReference type="InterPro" id="IPR023397">
    <property type="entry name" value="SAM-dep_MeTrfase_MraW_recog"/>
</dbReference>
<dbReference type="KEGG" id="lrs:PX52LOC_03071"/>
<accession>A0A5C1AEH3</accession>
<feature type="binding site" evidence="6">
    <location>
        <begin position="37"/>
        <end position="39"/>
    </location>
    <ligand>
        <name>S-adenosyl-L-methionine</name>
        <dbReference type="ChEBI" id="CHEBI:59789"/>
    </ligand>
</feature>
<dbReference type="InterPro" id="IPR002903">
    <property type="entry name" value="RsmH"/>
</dbReference>
<evidence type="ECO:0000313" key="8">
    <source>
        <dbReference type="EMBL" id="QEL16132.1"/>
    </source>
</evidence>
<evidence type="ECO:0000313" key="9">
    <source>
        <dbReference type="Proteomes" id="UP000324974"/>
    </source>
</evidence>
<gene>
    <name evidence="6" type="primary">rsmH</name>
    <name evidence="8" type="ORF">PX52LOC_03071</name>
</gene>
<dbReference type="Proteomes" id="UP000324974">
    <property type="component" value="Chromosome"/>
</dbReference>
<dbReference type="HAMAP" id="MF_01007">
    <property type="entry name" value="16SrRNA_methyltr_H"/>
    <property type="match status" value="1"/>
</dbReference>
<keyword evidence="3 6" id="KW-0489">Methyltransferase</keyword>
<protein>
    <recommendedName>
        <fullName evidence="6">Ribosomal RNA small subunit methyltransferase H</fullName>
        <ecNumber evidence="6">2.1.1.199</ecNumber>
    </recommendedName>
    <alternativeName>
        <fullName evidence="6">16S rRNA m(4)C1402 methyltransferase</fullName>
    </alternativeName>
    <alternativeName>
        <fullName evidence="6">rRNA (cytosine-N(4)-)-methyltransferase RsmH</fullName>
    </alternativeName>
</protein>
<comment type="function">
    <text evidence="6">Specifically methylates the N4 position of cytidine in position 1402 (C1402) of 16S rRNA.</text>
</comment>
<dbReference type="RefSeq" id="WP_149110894.1">
    <property type="nucleotide sequence ID" value="NZ_CP042425.1"/>
</dbReference>
<name>A0A5C1AEH3_9BACT</name>